<protein>
    <recommendedName>
        <fullName evidence="2">Reverse transcriptase zinc-binding domain-containing protein</fullName>
    </recommendedName>
</protein>
<proteinExistence type="predicted"/>
<organism evidence="1">
    <name type="scientific">Trichuris suis</name>
    <name type="common">pig whipworm</name>
    <dbReference type="NCBI Taxonomy" id="68888"/>
    <lineage>
        <taxon>Eukaryota</taxon>
        <taxon>Metazoa</taxon>
        <taxon>Ecdysozoa</taxon>
        <taxon>Nematoda</taxon>
        <taxon>Enoplea</taxon>
        <taxon>Dorylaimia</taxon>
        <taxon>Trichinellida</taxon>
        <taxon>Trichuridae</taxon>
        <taxon>Trichuris</taxon>
    </lineage>
</organism>
<dbReference type="AlphaFoldDB" id="A0A085NDB5"/>
<accession>A0A085NDB5</accession>
<evidence type="ECO:0008006" key="2">
    <source>
        <dbReference type="Google" id="ProtNLM"/>
    </source>
</evidence>
<gene>
    <name evidence="1" type="ORF">M514_20302</name>
</gene>
<name>A0A085NDB5_9BILA</name>
<reference evidence="1" key="1">
    <citation type="journal article" date="2014" name="Nat. Genet.">
        <title>Genome and transcriptome of the porcine whipworm Trichuris suis.</title>
        <authorList>
            <person name="Jex A.R."/>
            <person name="Nejsum P."/>
            <person name="Schwarz E.M."/>
            <person name="Hu L."/>
            <person name="Young N.D."/>
            <person name="Hall R.S."/>
            <person name="Korhonen P.K."/>
            <person name="Liao S."/>
            <person name="Thamsborg S."/>
            <person name="Xia J."/>
            <person name="Xu P."/>
            <person name="Wang S."/>
            <person name="Scheerlinck J.P."/>
            <person name="Hofmann A."/>
            <person name="Sternberg P.W."/>
            <person name="Wang J."/>
            <person name="Gasser R.B."/>
        </authorList>
    </citation>
    <scope>NUCLEOTIDE SEQUENCE [LARGE SCALE GENOMIC DNA]</scope>
    <source>
        <strain evidence="1">DCEP-RM93F</strain>
    </source>
</reference>
<sequence>MEPQFYLDPDQPNTLLPVFTAAQFFKYLGVEFNPFGRRSDQLAGARALLDRAGKAELKPQQKMELIRTYLLPRFLYTLTVGNPLCQTASAIDKMVRQAAKQILHLPVSTLSNDFIYLPKKKGGFGFISLQETADRSTIRLLLNMSTSSDEAARCVSELWFNQVRRSRLMRCQGVLTFDHAGIHAAKSAREARFLATYQGAGDKEFCDWRSNGWICGDGMTGHNFIAAVKVRTSLVPTRLQTLRGRAEPGDQKVLCRKCGAVSGAPESLIHISQNCAFTGGLIVRRHNDILQKLMQSAEASGFHLVHEPVIRLGEETFKPDLLLTTGESCSVLDVAVPWETTDSLNRRHMEKCRKYERLREAACKLTRAKTFGTGAVVVGAWGGWCSRNDETLKKMDWSISEKYKTILCTMALERTVQLVNWFMRSTTALALRADRRGRHAQQANRT</sequence>
<dbReference type="EMBL" id="KL367514">
    <property type="protein sequence ID" value="KFD67461.1"/>
    <property type="molecule type" value="Genomic_DNA"/>
</dbReference>
<evidence type="ECO:0000313" key="1">
    <source>
        <dbReference type="EMBL" id="KFD67461.1"/>
    </source>
</evidence>
<dbReference type="Proteomes" id="UP000030758">
    <property type="component" value="Unassembled WGS sequence"/>
</dbReference>